<proteinExistence type="predicted"/>
<reference evidence="2 3" key="1">
    <citation type="submission" date="2014-02" db="EMBL/GenBank/DDBJ databases">
        <authorList>
            <person name="Genoscope - CEA"/>
        </authorList>
    </citation>
    <scope>NUCLEOTIDE SEQUENCE [LARGE SCALE GENOMIC DNA]</scope>
    <source>
        <strain evidence="2 3">PCC 8005</strain>
    </source>
</reference>
<sequence>MDSTLWAYFNKQSVEVSQYFMFLKRLEQKTTMIDNYKLCIGDINASTMIHKYEQIYFNTDIEKTLKANGFLLLYNLVEGTMRRAIEYIFDYLDTHQVNFDVLRRELKIVILKNIQKRSPAKIIDKIDKISLDIIIETWNNDDVFSGNIDAKKIKDVAQTYGFSSKVSPRRTQNSEDLLSIKNHRNDLAHGLKSFNDIGRDTTARELFIIKNRVIIYLRQIIINIENYLANQEYLKTP</sequence>
<organism evidence="2 3">
    <name type="scientific">Limnospira indica PCC 8005</name>
    <dbReference type="NCBI Taxonomy" id="376219"/>
    <lineage>
        <taxon>Bacteria</taxon>
        <taxon>Bacillati</taxon>
        <taxon>Cyanobacteriota</taxon>
        <taxon>Cyanophyceae</taxon>
        <taxon>Oscillatoriophycideae</taxon>
        <taxon>Oscillatoriales</taxon>
        <taxon>Sirenicapillariaceae</taxon>
        <taxon>Limnospira</taxon>
    </lineage>
</organism>
<evidence type="ECO:0000313" key="2">
    <source>
        <dbReference type="EMBL" id="CDM93646.1"/>
    </source>
</evidence>
<gene>
    <name evidence="2" type="ORF">ARTHRO_11319</name>
</gene>
<dbReference type="Proteomes" id="UP000032946">
    <property type="component" value="Chromosome"/>
</dbReference>
<dbReference type="EMBL" id="FO818640">
    <property type="protein sequence ID" value="CDM93646.1"/>
    <property type="molecule type" value="Genomic_DNA"/>
</dbReference>
<accession>A0A9P1KD15</accession>
<evidence type="ECO:0000259" key="1">
    <source>
        <dbReference type="Pfam" id="PF18737"/>
    </source>
</evidence>
<evidence type="ECO:0000313" key="3">
    <source>
        <dbReference type="Proteomes" id="UP000032946"/>
    </source>
</evidence>
<dbReference type="AlphaFoldDB" id="A0A9P1KD15"/>
<dbReference type="RefSeq" id="WP_008049020.1">
    <property type="nucleotide sequence ID" value="NZ_FO818640.1"/>
</dbReference>
<protein>
    <recommendedName>
        <fullName evidence="1">MAE-28990/MAE-18760-like HEPN domain-containing protein</fullName>
    </recommendedName>
</protein>
<keyword evidence="3" id="KW-1185">Reference proteome</keyword>
<dbReference type="Pfam" id="PF18737">
    <property type="entry name" value="HEPN_MAE_28990"/>
    <property type="match status" value="1"/>
</dbReference>
<name>A0A9P1KD15_9CYAN</name>
<feature type="domain" description="MAE-28990/MAE-18760-like HEPN" evidence="1">
    <location>
        <begin position="2"/>
        <end position="233"/>
    </location>
</feature>
<dbReference type="InterPro" id="IPR040788">
    <property type="entry name" value="HEPN_MAE_28990"/>
</dbReference>